<dbReference type="AlphaFoldDB" id="A0A0G4FKD7"/>
<evidence type="ECO:0000256" key="1">
    <source>
        <dbReference type="SAM" id="MobiDB-lite"/>
    </source>
</evidence>
<reference evidence="2" key="1">
    <citation type="submission" date="2014-11" db="EMBL/GenBank/DDBJ databases">
        <authorList>
            <person name="Otto D Thomas"/>
            <person name="Naeem Raeece"/>
        </authorList>
    </citation>
    <scope>NUCLEOTIDE SEQUENCE</scope>
</reference>
<evidence type="ECO:0000313" key="2">
    <source>
        <dbReference type="EMBL" id="CEM14302.1"/>
    </source>
</evidence>
<dbReference type="VEuPathDB" id="CryptoDB:Cvel_3458"/>
<feature type="compositionally biased region" description="Polar residues" evidence="1">
    <location>
        <begin position="213"/>
        <end position="226"/>
    </location>
</feature>
<name>A0A0G4FKD7_9ALVE</name>
<protein>
    <submittedName>
        <fullName evidence="2">Uncharacterized protein</fullName>
    </submittedName>
</protein>
<gene>
    <name evidence="2" type="ORF">Cvel_3458</name>
</gene>
<proteinExistence type="predicted"/>
<feature type="region of interest" description="Disordered" evidence="1">
    <location>
        <begin position="213"/>
        <end position="270"/>
    </location>
</feature>
<feature type="compositionally biased region" description="Acidic residues" evidence="1">
    <location>
        <begin position="253"/>
        <end position="263"/>
    </location>
</feature>
<dbReference type="EMBL" id="CDMZ01000440">
    <property type="protein sequence ID" value="CEM14302.1"/>
    <property type="molecule type" value="Genomic_DNA"/>
</dbReference>
<sequence length="344" mass="38940">MRLSDWCPCFDRRDERREGEKTETEREPLTALQRFGATGVLDDILCKDISLFLANAEILTLAQVSLHLSYLARRLPFPFVHLPVWKDQDCKPSLIRERLEAFAQAVRKWPLLKLPKVGNWWFSVCETAASPVSLSLFVVHRRHNFALRVSAGCNGWFEIHKQLCPEEMEREGSTSAVRVMKVWSYSVGRRCDDYAIPSENNQVCVTEIPHPTFPSNGIETSPLTDASTSNSSERERESVSRGPNWRITIYGESTEEEGEEEEGGTSGGQSLEIETCVPRKERVILEASSPTVRFVNFQGVCSVVWDGSRFLNPPDRVLQNQRRERENGWAGFPQAGGERLVPAA</sequence>
<organism evidence="2">
    <name type="scientific">Chromera velia CCMP2878</name>
    <dbReference type="NCBI Taxonomy" id="1169474"/>
    <lineage>
        <taxon>Eukaryota</taxon>
        <taxon>Sar</taxon>
        <taxon>Alveolata</taxon>
        <taxon>Colpodellida</taxon>
        <taxon>Chromeraceae</taxon>
        <taxon>Chromera</taxon>
    </lineage>
</organism>
<accession>A0A0G4FKD7</accession>